<proteinExistence type="inferred from homology"/>
<dbReference type="PROSITE" id="PS01078">
    <property type="entry name" value="MOCF_BIOSYNTHESIS_1"/>
    <property type="match status" value="1"/>
</dbReference>
<protein>
    <submittedName>
        <fullName evidence="4">Molybdenum cofactor biosynthesis protein B</fullName>
    </submittedName>
</protein>
<dbReference type="Gene3D" id="3.40.980.10">
    <property type="entry name" value="MoaB/Mog-like domain"/>
    <property type="match status" value="1"/>
</dbReference>
<gene>
    <name evidence="4" type="primary">moaB</name>
    <name evidence="4" type="ORF">MMAB1_3511</name>
</gene>
<dbReference type="AlphaFoldDB" id="A0A0X8XYL9"/>
<dbReference type="SUPFAM" id="SSF53218">
    <property type="entry name" value="Molybdenum cofactor biosynthesis proteins"/>
    <property type="match status" value="1"/>
</dbReference>
<dbReference type="SMART" id="SM00852">
    <property type="entry name" value="MoCF_biosynth"/>
    <property type="match status" value="1"/>
</dbReference>
<dbReference type="PANTHER" id="PTHR43232:SF2">
    <property type="entry name" value="MOLYBDENUM COFACTOR BIOSYNTHESIS PROTEIN B"/>
    <property type="match status" value="1"/>
</dbReference>
<dbReference type="InterPro" id="IPR036425">
    <property type="entry name" value="MoaB/Mog-like_dom_sf"/>
</dbReference>
<organism evidence="4 5">
    <name type="scientific">Methanoculleus bourgensis</name>
    <dbReference type="NCBI Taxonomy" id="83986"/>
    <lineage>
        <taxon>Archaea</taxon>
        <taxon>Methanobacteriati</taxon>
        <taxon>Methanobacteriota</taxon>
        <taxon>Stenosarchaea group</taxon>
        <taxon>Methanomicrobia</taxon>
        <taxon>Methanomicrobiales</taxon>
        <taxon>Methanomicrobiaceae</taxon>
        <taxon>Methanoculleus</taxon>
    </lineage>
</organism>
<dbReference type="FunFam" id="3.40.980.10:FF:000006">
    <property type="entry name" value="Molybdenum cofactor biosynthesis protein B"/>
    <property type="match status" value="1"/>
</dbReference>
<dbReference type="EMBL" id="LT158599">
    <property type="protein sequence ID" value="CVK34724.1"/>
    <property type="molecule type" value="Genomic_DNA"/>
</dbReference>
<sequence length="175" mass="18456">MRATGVLEDRMESNHLKPLTVTGAVVTVSSSRKPGTDTSGKTLIDLLSAAGIEVTHYNVVPDDLDGIRSEVYVALSRANCIIFTGGTGLTPDDCTIEAVAPLLEKEIPGFGELFRQKSYEEIGTAAILSRAIAGVIGGRAVFCIPGSTKAVTLAARDIIIPEIRHILTHASAGQR</sequence>
<dbReference type="PANTHER" id="PTHR43232">
    <property type="entry name" value="MOLYBDENUM COFACTOR BIOSYNTHESIS PROTEIN B"/>
    <property type="match status" value="1"/>
</dbReference>
<reference evidence="4 5" key="1">
    <citation type="submission" date="2016-01" db="EMBL/GenBank/DDBJ databases">
        <authorList>
            <person name="Manzoor S."/>
        </authorList>
    </citation>
    <scope>NUCLEOTIDE SEQUENCE [LARGE SCALE GENOMIC DNA]</scope>
    <source>
        <strain evidence="4">Methanoculleus sp MAB1</strain>
    </source>
</reference>
<dbReference type="InterPro" id="IPR012245">
    <property type="entry name" value="MoaB"/>
</dbReference>
<dbReference type="CDD" id="cd00886">
    <property type="entry name" value="MogA_MoaB"/>
    <property type="match status" value="1"/>
</dbReference>
<dbReference type="NCBIfam" id="TIGR00177">
    <property type="entry name" value="molyb_syn"/>
    <property type="match status" value="1"/>
</dbReference>
<dbReference type="InterPro" id="IPR001453">
    <property type="entry name" value="MoaB/Mog_dom"/>
</dbReference>
<evidence type="ECO:0000259" key="3">
    <source>
        <dbReference type="SMART" id="SM00852"/>
    </source>
</evidence>
<dbReference type="Proteomes" id="UP000069850">
    <property type="component" value="Chromosome 1"/>
</dbReference>
<accession>A0A0X8XYL9</accession>
<name>A0A0X8XYL9_9EURY</name>
<evidence type="ECO:0000256" key="1">
    <source>
        <dbReference type="ARBA" id="ARBA00006112"/>
    </source>
</evidence>
<evidence type="ECO:0000313" key="4">
    <source>
        <dbReference type="EMBL" id="CVK34724.1"/>
    </source>
</evidence>
<keyword evidence="2" id="KW-0501">Molybdenum cofactor biosynthesis</keyword>
<feature type="domain" description="MoaB/Mog" evidence="3">
    <location>
        <begin position="24"/>
        <end position="166"/>
    </location>
</feature>
<comment type="similarity">
    <text evidence="1">Belongs to the MoaB/Mog family.</text>
</comment>
<evidence type="ECO:0000313" key="5">
    <source>
        <dbReference type="Proteomes" id="UP000069850"/>
    </source>
</evidence>
<dbReference type="KEGG" id="mema:MMAB1_3511"/>
<dbReference type="GO" id="GO:0005829">
    <property type="term" value="C:cytosol"/>
    <property type="evidence" value="ECO:0007669"/>
    <property type="project" value="TreeGrafter"/>
</dbReference>
<dbReference type="InterPro" id="IPR008284">
    <property type="entry name" value="MoCF_biosynth_CS"/>
</dbReference>
<dbReference type="PIRSF" id="PIRSF006443">
    <property type="entry name" value="MoaB"/>
    <property type="match status" value="1"/>
</dbReference>
<dbReference type="Pfam" id="PF00994">
    <property type="entry name" value="MoCF_biosynth"/>
    <property type="match status" value="1"/>
</dbReference>
<evidence type="ECO:0000256" key="2">
    <source>
        <dbReference type="ARBA" id="ARBA00023150"/>
    </source>
</evidence>
<dbReference type="GO" id="GO:0006777">
    <property type="term" value="P:Mo-molybdopterin cofactor biosynthetic process"/>
    <property type="evidence" value="ECO:0007669"/>
    <property type="project" value="UniProtKB-KW"/>
</dbReference>